<dbReference type="Proteomes" id="UP000828390">
    <property type="component" value="Unassembled WGS sequence"/>
</dbReference>
<dbReference type="OrthoDB" id="2963168at2759"/>
<reference evidence="4" key="1">
    <citation type="journal article" date="2019" name="bioRxiv">
        <title>The Genome of the Zebra Mussel, Dreissena polymorpha: A Resource for Invasive Species Research.</title>
        <authorList>
            <person name="McCartney M.A."/>
            <person name="Auch B."/>
            <person name="Kono T."/>
            <person name="Mallez S."/>
            <person name="Zhang Y."/>
            <person name="Obille A."/>
            <person name="Becker A."/>
            <person name="Abrahante J.E."/>
            <person name="Garbe J."/>
            <person name="Badalamenti J.P."/>
            <person name="Herman A."/>
            <person name="Mangelson H."/>
            <person name="Liachko I."/>
            <person name="Sullivan S."/>
            <person name="Sone E.D."/>
            <person name="Koren S."/>
            <person name="Silverstein K.A.T."/>
            <person name="Beckman K.B."/>
            <person name="Gohl D.M."/>
        </authorList>
    </citation>
    <scope>NUCLEOTIDE SEQUENCE</scope>
    <source>
        <strain evidence="4">Duluth1</strain>
        <tissue evidence="4">Whole animal</tissue>
    </source>
</reference>
<evidence type="ECO:0000313" key="5">
    <source>
        <dbReference type="Proteomes" id="UP000828390"/>
    </source>
</evidence>
<keyword evidence="2" id="KW-0547">Nucleotide-binding</keyword>
<comment type="caution">
    <text evidence="4">The sequence shown here is derived from an EMBL/GenBank/DDBJ whole genome shotgun (WGS) entry which is preliminary data.</text>
</comment>
<dbReference type="InterPro" id="IPR013126">
    <property type="entry name" value="Hsp_70_fam"/>
</dbReference>
<sequence length="963" mass="108729">MELEKPILVAFELGIQECGNAFVRRSSINELLHGTVKSVDAYRIQKEPSSILLDPMHKLISFGFEARERYALLEKQDTAQGWILLNEFIAFLQEEQDLSRSTTIQDAKGNLHSAFQIIAQLLRYLKNKALTILEGEKETDVQYVITIPGGLNNETAKLFVIDAAKEAGIDPEVLTIAMEKEVAALWSAKVNTRLKDELKANGSKFLVIDTEGENVEMNLFETLINGSIRRLDLKRASHCGGGCIDKQLIEFLYSHTDFGASNPVCDIKDPENEDLINHFQSHKNTFDGLKSVTVRPPLRLLHSFRSSEYATVISNKIKIKATIVKQWFKLCVTSILKCLRHFITSAKAVRVILMTGALGRCPYIQRQILLEYSNVVLIEKGEIVDEVLRGALISVMTVYETSPAAIQQNPTIQVVGAFDIGTTYSGYAFSFIHNPRKVQTKNWYACGPSAALTTLKAPTCVLLNPEGQFHSFGFEAENHIASLDSRKGWRLFRHFKMILHGKKALSRRTTIEDLSGDSHPAMPIFSMAIRYLYEQLLEAVRLQVPEMPEACFKYVVTVPAIWDDNAKQFMREAAINAGIDGHRLKMVLEPEVAPLWYMNAEGNQSVQTVPVGSKYMVVDLGGGTADVSIQERLPYNQIRVIQKASGGPWGGTCVDKNFIAFLETTFAKHNFAEFQKNELCDYFDLLQSFETKKRSKSDSSFYLRIPMSLNTSINSKTKTKLFTFRKAKKQNPIERDKLPIDSSTFVSWFAEPTDMLIMHIKKQCLSTELNDLRTVMLVGGFAESTFVQEKIRRELPEIRLVVPEDAGLAVLKGAVIYGHNPSLVASRIMPYTYGIECLKLFDPKKHFGRIKTNKDGKWLVRSFRVFVKINEQINENHRVTYSFNPVSTMPCTCVYRTVLPDPEFVTDKECELLGTLSIRVREDVPLGDQTYNVTFMFGDTELLVIVKDTTTGKEDQLTLNCLE</sequence>
<keyword evidence="3" id="KW-0067">ATP-binding</keyword>
<dbReference type="PANTHER" id="PTHR14187">
    <property type="entry name" value="ALPHA KINASE/ELONGATION FACTOR 2 KINASE"/>
    <property type="match status" value="1"/>
</dbReference>
<evidence type="ECO:0000256" key="1">
    <source>
        <dbReference type="ARBA" id="ARBA00007381"/>
    </source>
</evidence>
<dbReference type="InterPro" id="IPR043129">
    <property type="entry name" value="ATPase_NBD"/>
</dbReference>
<reference evidence="4" key="2">
    <citation type="submission" date="2020-11" db="EMBL/GenBank/DDBJ databases">
        <authorList>
            <person name="McCartney M.A."/>
            <person name="Auch B."/>
            <person name="Kono T."/>
            <person name="Mallez S."/>
            <person name="Becker A."/>
            <person name="Gohl D.M."/>
            <person name="Silverstein K.A.T."/>
            <person name="Koren S."/>
            <person name="Bechman K.B."/>
            <person name="Herman A."/>
            <person name="Abrahante J.E."/>
            <person name="Garbe J."/>
        </authorList>
    </citation>
    <scope>NUCLEOTIDE SEQUENCE</scope>
    <source>
        <strain evidence="4">Duluth1</strain>
        <tissue evidence="4">Whole animal</tissue>
    </source>
</reference>
<dbReference type="Gene3D" id="3.90.640.10">
    <property type="entry name" value="Actin, Chain A, domain 4"/>
    <property type="match status" value="2"/>
</dbReference>
<evidence type="ECO:0000256" key="2">
    <source>
        <dbReference type="ARBA" id="ARBA00022741"/>
    </source>
</evidence>
<protein>
    <submittedName>
        <fullName evidence="4">Uncharacterized protein</fullName>
    </submittedName>
</protein>
<dbReference type="PANTHER" id="PTHR14187:SF5">
    <property type="entry name" value="HEAT SHOCK 70 KDA PROTEIN 12A"/>
    <property type="match status" value="1"/>
</dbReference>
<accession>A0A9D4C685</accession>
<dbReference type="Pfam" id="PF00012">
    <property type="entry name" value="HSP70"/>
    <property type="match status" value="1"/>
</dbReference>
<organism evidence="4 5">
    <name type="scientific">Dreissena polymorpha</name>
    <name type="common">Zebra mussel</name>
    <name type="synonym">Mytilus polymorpha</name>
    <dbReference type="NCBI Taxonomy" id="45954"/>
    <lineage>
        <taxon>Eukaryota</taxon>
        <taxon>Metazoa</taxon>
        <taxon>Spiralia</taxon>
        <taxon>Lophotrochozoa</taxon>
        <taxon>Mollusca</taxon>
        <taxon>Bivalvia</taxon>
        <taxon>Autobranchia</taxon>
        <taxon>Heteroconchia</taxon>
        <taxon>Euheterodonta</taxon>
        <taxon>Imparidentia</taxon>
        <taxon>Neoheterodontei</taxon>
        <taxon>Myida</taxon>
        <taxon>Dreissenoidea</taxon>
        <taxon>Dreissenidae</taxon>
        <taxon>Dreissena</taxon>
    </lineage>
</organism>
<proteinExistence type="inferred from homology"/>
<dbReference type="Gene3D" id="3.30.420.40">
    <property type="match status" value="4"/>
</dbReference>
<dbReference type="SUPFAM" id="SSF53067">
    <property type="entry name" value="Actin-like ATPase domain"/>
    <property type="match status" value="4"/>
</dbReference>
<dbReference type="PRINTS" id="PR00301">
    <property type="entry name" value="HEATSHOCK70"/>
</dbReference>
<dbReference type="EMBL" id="JAIWYP010000013">
    <property type="protein sequence ID" value="KAH3717970.1"/>
    <property type="molecule type" value="Genomic_DNA"/>
</dbReference>
<evidence type="ECO:0000313" key="4">
    <source>
        <dbReference type="EMBL" id="KAH3717970.1"/>
    </source>
</evidence>
<dbReference type="AlphaFoldDB" id="A0A9D4C685"/>
<keyword evidence="5" id="KW-1185">Reference proteome</keyword>
<evidence type="ECO:0000256" key="3">
    <source>
        <dbReference type="ARBA" id="ARBA00022840"/>
    </source>
</evidence>
<gene>
    <name evidence="4" type="ORF">DPMN_060767</name>
</gene>
<dbReference type="CDD" id="cd10229">
    <property type="entry name" value="ASKHA_NBD_HSP70_HSPA12"/>
    <property type="match status" value="1"/>
</dbReference>
<dbReference type="GO" id="GO:0140662">
    <property type="term" value="F:ATP-dependent protein folding chaperone"/>
    <property type="evidence" value="ECO:0007669"/>
    <property type="project" value="InterPro"/>
</dbReference>
<name>A0A9D4C685_DREPO</name>
<dbReference type="GO" id="GO:0005524">
    <property type="term" value="F:ATP binding"/>
    <property type="evidence" value="ECO:0007669"/>
    <property type="project" value="UniProtKB-KW"/>
</dbReference>
<comment type="similarity">
    <text evidence="1">Belongs to the heat shock protein 70 family.</text>
</comment>